<accession>A0A6G8Q5B0</accession>
<keyword evidence="4" id="KW-0732">Signal</keyword>
<comment type="subcellular location">
    <subcellularLocation>
        <location evidence="1">Cell envelope</location>
    </subcellularLocation>
</comment>
<dbReference type="SUPFAM" id="SSF53807">
    <property type="entry name" value="Helical backbone' metal receptor"/>
    <property type="match status" value="1"/>
</dbReference>
<dbReference type="Gene3D" id="3.40.50.1980">
    <property type="entry name" value="Nitrogenase molybdenum iron protein domain"/>
    <property type="match status" value="2"/>
</dbReference>
<organism evidence="7 8">
    <name type="scientific">Rubrobacter tropicus</name>
    <dbReference type="NCBI Taxonomy" id="2653851"/>
    <lineage>
        <taxon>Bacteria</taxon>
        <taxon>Bacillati</taxon>
        <taxon>Actinomycetota</taxon>
        <taxon>Rubrobacteria</taxon>
        <taxon>Rubrobacterales</taxon>
        <taxon>Rubrobacteraceae</taxon>
        <taxon>Rubrobacter</taxon>
    </lineage>
</organism>
<dbReference type="CDD" id="cd01146">
    <property type="entry name" value="FhuD"/>
    <property type="match status" value="1"/>
</dbReference>
<feature type="coiled-coil region" evidence="5">
    <location>
        <begin position="171"/>
        <end position="198"/>
    </location>
</feature>
<evidence type="ECO:0000256" key="3">
    <source>
        <dbReference type="ARBA" id="ARBA00022448"/>
    </source>
</evidence>
<protein>
    <submittedName>
        <fullName evidence="7">ABC transporter substrate-binding protein</fullName>
    </submittedName>
</protein>
<reference evidence="7 8" key="1">
    <citation type="submission" date="2019-10" db="EMBL/GenBank/DDBJ databases">
        <title>Rubrobacter sp nov SCSIO 52090 isolated from a deep-sea sediment in the South China Sea.</title>
        <authorList>
            <person name="Chen R.W."/>
        </authorList>
    </citation>
    <scope>NUCLEOTIDE SEQUENCE [LARGE SCALE GENOMIC DNA]</scope>
    <source>
        <strain evidence="7 8">SCSIO 52909</strain>
    </source>
</reference>
<sequence>MGRQDTGSGGTNQLIWIKDRLSAVVFLAAALALAACGGAGGQGGDGGGASAQTRTIEHAMGETKIQGTAKRVVVLDTGELDSAMSLGVKPVGAVEAVEGLGLPSYLEGAGGIENVGTIEEPNLEKIATLNPDLILSSKLRHEQIYDQLSQVAPTVFTETTGVTWKENFEKHAEAMNRADEAKEVMDGYEDRLEEFKRAMGGRLGETEVSVVRFLPGETRVYQKESFVGTVLEDAGLPRPPSQDVDDFAILNASEETIPEMDGDAIFVTAYGPQDETTRQKITSDPLWQKLEAVRQDRVYEASDDLWMLGIGPTAANGVVDDLEKHLAES</sequence>
<dbReference type="GO" id="GO:0030288">
    <property type="term" value="C:outer membrane-bounded periplasmic space"/>
    <property type="evidence" value="ECO:0007669"/>
    <property type="project" value="TreeGrafter"/>
</dbReference>
<name>A0A6G8Q5B0_9ACTN</name>
<dbReference type="EMBL" id="CP045119">
    <property type="protein sequence ID" value="QIN81661.1"/>
    <property type="molecule type" value="Genomic_DNA"/>
</dbReference>
<feature type="domain" description="Fe/B12 periplasmic-binding" evidence="6">
    <location>
        <begin position="71"/>
        <end position="329"/>
    </location>
</feature>
<dbReference type="AlphaFoldDB" id="A0A6G8Q5B0"/>
<evidence type="ECO:0000256" key="1">
    <source>
        <dbReference type="ARBA" id="ARBA00004196"/>
    </source>
</evidence>
<evidence type="ECO:0000256" key="4">
    <source>
        <dbReference type="ARBA" id="ARBA00022729"/>
    </source>
</evidence>
<gene>
    <name evidence="7" type="ORF">GBA63_02710</name>
</gene>
<evidence type="ECO:0000313" key="7">
    <source>
        <dbReference type="EMBL" id="QIN81661.1"/>
    </source>
</evidence>
<dbReference type="PROSITE" id="PS50983">
    <property type="entry name" value="FE_B12_PBP"/>
    <property type="match status" value="1"/>
</dbReference>
<evidence type="ECO:0000256" key="2">
    <source>
        <dbReference type="ARBA" id="ARBA00008814"/>
    </source>
</evidence>
<evidence type="ECO:0000256" key="5">
    <source>
        <dbReference type="SAM" id="Coils"/>
    </source>
</evidence>
<dbReference type="PANTHER" id="PTHR30532:SF21">
    <property type="entry name" value="SIDEROPHORE-BINDING LIPOPROTEIN YFIY-RELATED"/>
    <property type="match status" value="1"/>
</dbReference>
<dbReference type="Pfam" id="PF01497">
    <property type="entry name" value="Peripla_BP_2"/>
    <property type="match status" value="1"/>
</dbReference>
<dbReference type="Proteomes" id="UP000501452">
    <property type="component" value="Chromosome"/>
</dbReference>
<proteinExistence type="inferred from homology"/>
<keyword evidence="5" id="KW-0175">Coiled coil</keyword>
<evidence type="ECO:0000313" key="8">
    <source>
        <dbReference type="Proteomes" id="UP000501452"/>
    </source>
</evidence>
<comment type="similarity">
    <text evidence="2">Belongs to the bacterial solute-binding protein 8 family.</text>
</comment>
<dbReference type="InterPro" id="IPR002491">
    <property type="entry name" value="ABC_transptr_periplasmic_BD"/>
</dbReference>
<evidence type="ECO:0000259" key="6">
    <source>
        <dbReference type="PROSITE" id="PS50983"/>
    </source>
</evidence>
<keyword evidence="8" id="KW-1185">Reference proteome</keyword>
<dbReference type="PANTHER" id="PTHR30532">
    <property type="entry name" value="IRON III DICITRATE-BINDING PERIPLASMIC PROTEIN"/>
    <property type="match status" value="1"/>
</dbReference>
<dbReference type="InterPro" id="IPR051313">
    <property type="entry name" value="Bact_iron-sidero_bind"/>
</dbReference>
<dbReference type="KEGG" id="rub:GBA63_02710"/>
<keyword evidence="3" id="KW-0813">Transport</keyword>
<dbReference type="GO" id="GO:1901678">
    <property type="term" value="P:iron coordination entity transport"/>
    <property type="evidence" value="ECO:0007669"/>
    <property type="project" value="UniProtKB-ARBA"/>
</dbReference>